<comment type="caution">
    <text evidence="10">The sequence shown here is derived from an EMBL/GenBank/DDBJ whole genome shotgun (WGS) entry which is preliminary data.</text>
</comment>
<dbReference type="CDD" id="cd01992">
    <property type="entry name" value="TilS_N"/>
    <property type="match status" value="1"/>
</dbReference>
<evidence type="ECO:0000313" key="11">
    <source>
        <dbReference type="Proteomes" id="UP001597180"/>
    </source>
</evidence>
<dbReference type="EC" id="6.3.4.19" evidence="8"/>
<dbReference type="SMART" id="SM00977">
    <property type="entry name" value="TilS_C"/>
    <property type="match status" value="1"/>
</dbReference>
<dbReference type="NCBIfam" id="TIGR02432">
    <property type="entry name" value="lysidine_TilS_N"/>
    <property type="match status" value="1"/>
</dbReference>
<evidence type="ECO:0000313" key="10">
    <source>
        <dbReference type="EMBL" id="MFD1219404.1"/>
    </source>
</evidence>
<evidence type="ECO:0000259" key="9">
    <source>
        <dbReference type="SMART" id="SM00977"/>
    </source>
</evidence>
<dbReference type="NCBIfam" id="TIGR02433">
    <property type="entry name" value="lysidine_TilS_C"/>
    <property type="match status" value="1"/>
</dbReference>
<dbReference type="SUPFAM" id="SSF82829">
    <property type="entry name" value="MesJ substrate recognition domain-like"/>
    <property type="match status" value="1"/>
</dbReference>
<comment type="catalytic activity">
    <reaction evidence="7 8">
        <text>cytidine(34) in tRNA(Ile2) + L-lysine + ATP = lysidine(34) in tRNA(Ile2) + AMP + diphosphate + H(+)</text>
        <dbReference type="Rhea" id="RHEA:43744"/>
        <dbReference type="Rhea" id="RHEA-COMP:10625"/>
        <dbReference type="Rhea" id="RHEA-COMP:10670"/>
        <dbReference type="ChEBI" id="CHEBI:15378"/>
        <dbReference type="ChEBI" id="CHEBI:30616"/>
        <dbReference type="ChEBI" id="CHEBI:32551"/>
        <dbReference type="ChEBI" id="CHEBI:33019"/>
        <dbReference type="ChEBI" id="CHEBI:82748"/>
        <dbReference type="ChEBI" id="CHEBI:83665"/>
        <dbReference type="ChEBI" id="CHEBI:456215"/>
        <dbReference type="EC" id="6.3.4.19"/>
    </reaction>
</comment>
<dbReference type="SUPFAM" id="SSF52402">
    <property type="entry name" value="Adenine nucleotide alpha hydrolases-like"/>
    <property type="match status" value="1"/>
</dbReference>
<evidence type="ECO:0000256" key="7">
    <source>
        <dbReference type="ARBA" id="ARBA00048539"/>
    </source>
</evidence>
<proteinExistence type="inferred from homology"/>
<organism evidence="10 11">
    <name type="scientific">Paenibacillus vulneris</name>
    <dbReference type="NCBI Taxonomy" id="1133364"/>
    <lineage>
        <taxon>Bacteria</taxon>
        <taxon>Bacillati</taxon>
        <taxon>Bacillota</taxon>
        <taxon>Bacilli</taxon>
        <taxon>Bacillales</taxon>
        <taxon>Paenibacillaceae</taxon>
        <taxon>Paenibacillus</taxon>
    </lineage>
</organism>
<evidence type="ECO:0000256" key="8">
    <source>
        <dbReference type="HAMAP-Rule" id="MF_01161"/>
    </source>
</evidence>
<evidence type="ECO:0000256" key="5">
    <source>
        <dbReference type="ARBA" id="ARBA00022741"/>
    </source>
</evidence>
<dbReference type="Pfam" id="PF09179">
    <property type="entry name" value="TilS"/>
    <property type="match status" value="1"/>
</dbReference>
<dbReference type="PANTHER" id="PTHR43033">
    <property type="entry name" value="TRNA(ILE)-LYSIDINE SYNTHASE-RELATED"/>
    <property type="match status" value="1"/>
</dbReference>
<dbReference type="Pfam" id="PF11734">
    <property type="entry name" value="TilS_C"/>
    <property type="match status" value="1"/>
</dbReference>
<keyword evidence="3 8" id="KW-0436">Ligase</keyword>
<dbReference type="Gene3D" id="3.40.50.620">
    <property type="entry name" value="HUPs"/>
    <property type="match status" value="1"/>
</dbReference>
<feature type="binding site" evidence="8">
    <location>
        <begin position="34"/>
        <end position="39"/>
    </location>
    <ligand>
        <name>ATP</name>
        <dbReference type="ChEBI" id="CHEBI:30616"/>
    </ligand>
</feature>
<dbReference type="Pfam" id="PF01171">
    <property type="entry name" value="ATP_bind_3"/>
    <property type="match status" value="1"/>
</dbReference>
<keyword evidence="2 8" id="KW-0963">Cytoplasm</keyword>
<dbReference type="InterPro" id="IPR015262">
    <property type="entry name" value="tRNA_Ile_lys_synt_subst-bd"/>
</dbReference>
<evidence type="ECO:0000256" key="1">
    <source>
        <dbReference type="ARBA" id="ARBA00004496"/>
    </source>
</evidence>
<dbReference type="PANTHER" id="PTHR43033:SF1">
    <property type="entry name" value="TRNA(ILE)-LYSIDINE SYNTHASE-RELATED"/>
    <property type="match status" value="1"/>
</dbReference>
<gene>
    <name evidence="8 10" type="primary">tilS</name>
    <name evidence="10" type="ORF">ACFQ4B_04685</name>
</gene>
<dbReference type="EMBL" id="JBHTLU010000010">
    <property type="protein sequence ID" value="MFD1219404.1"/>
    <property type="molecule type" value="Genomic_DNA"/>
</dbReference>
<keyword evidence="5 8" id="KW-0547">Nucleotide-binding</keyword>
<evidence type="ECO:0000256" key="6">
    <source>
        <dbReference type="ARBA" id="ARBA00022840"/>
    </source>
</evidence>
<evidence type="ECO:0000256" key="4">
    <source>
        <dbReference type="ARBA" id="ARBA00022694"/>
    </source>
</evidence>
<keyword evidence="6 8" id="KW-0067">ATP-binding</keyword>
<name>A0ABW3UGH4_9BACL</name>
<comment type="similarity">
    <text evidence="8">Belongs to the tRNA(Ile)-lysidine synthase family.</text>
</comment>
<sequence>MKGFMAMDLVSRIERQLKDEQLLCRGDSIVAAVSGGPDSIAMLHVLFLLSERWEWRLTVAHVNHQFRVEESAREAEFVKDFSDRLGLPCEVAVINVPQYIQDTGMNAQAAARELRYRFLQETAARLGAGKIALAHHADDQAETMLMRLLRGTGPSGLAGIPIRRTERNVELVRPLLRIYKSELLDYCHHHQLTYFMDSSNLSTKYLRNEIRLELLPMLQQRYNDQLPQALNRLSVTMAAEDDFLDQQASAIFEQNVAVESDFAQWSRNWFAGVHVALQRRLIKLILNYLSFEADSLDFTKLEQMRELIVKEEPSNQRIDIGHNLTLTREYDRIQLHTYVVPPKPYLYTLQPRQGSLTVSETGAVIECALLEEAGKYERNSGDRASEWFDADLLAFPLTVRSRADGDRMNLFGLNGSKKVKDIFIDAKIPPSLRARIPVIEDAEHRIIWLPGIRRSSWAPVTGNTKAWLHLKLCMEEGFLSTVLR</sequence>
<accession>A0ABW3UGH4</accession>
<dbReference type="HAMAP" id="MF_01161">
    <property type="entry name" value="tRNA_Ile_lys_synt"/>
    <property type="match status" value="1"/>
</dbReference>
<comment type="subcellular location">
    <subcellularLocation>
        <location evidence="1 8">Cytoplasm</location>
    </subcellularLocation>
</comment>
<protein>
    <recommendedName>
        <fullName evidence="8">tRNA(Ile)-lysidine synthase</fullName>
        <ecNumber evidence="8">6.3.4.19</ecNumber>
    </recommendedName>
    <alternativeName>
        <fullName evidence="8">tRNA(Ile)-2-lysyl-cytidine synthase</fullName>
    </alternativeName>
    <alternativeName>
        <fullName evidence="8">tRNA(Ile)-lysidine synthetase</fullName>
    </alternativeName>
</protein>
<dbReference type="RefSeq" id="WP_345593004.1">
    <property type="nucleotide sequence ID" value="NZ_BAABJG010000037.1"/>
</dbReference>
<dbReference type="GO" id="GO:0032267">
    <property type="term" value="F:tRNA(Ile)-lysidine synthase activity"/>
    <property type="evidence" value="ECO:0007669"/>
    <property type="project" value="UniProtKB-EC"/>
</dbReference>
<dbReference type="InterPro" id="IPR012094">
    <property type="entry name" value="tRNA_Ile_lys_synt"/>
</dbReference>
<dbReference type="InterPro" id="IPR011063">
    <property type="entry name" value="TilS/TtcA_N"/>
</dbReference>
<dbReference type="InterPro" id="IPR012796">
    <property type="entry name" value="Lysidine-tRNA-synth_C"/>
</dbReference>
<feature type="domain" description="Lysidine-tRNA(Ile) synthetase C-terminal" evidence="9">
    <location>
        <begin position="397"/>
        <end position="470"/>
    </location>
</feature>
<dbReference type="Proteomes" id="UP001597180">
    <property type="component" value="Unassembled WGS sequence"/>
</dbReference>
<keyword evidence="4 8" id="KW-0819">tRNA processing</keyword>
<evidence type="ECO:0000256" key="3">
    <source>
        <dbReference type="ARBA" id="ARBA00022598"/>
    </source>
</evidence>
<comment type="domain">
    <text evidence="8">The N-terminal region contains the highly conserved SGGXDS motif, predicted to be a P-loop motif involved in ATP binding.</text>
</comment>
<evidence type="ECO:0000256" key="2">
    <source>
        <dbReference type="ARBA" id="ARBA00022490"/>
    </source>
</evidence>
<dbReference type="SUPFAM" id="SSF56037">
    <property type="entry name" value="PheT/TilS domain"/>
    <property type="match status" value="1"/>
</dbReference>
<comment type="function">
    <text evidence="8">Ligates lysine onto the cytidine present at position 34 of the AUA codon-specific tRNA(Ile) that contains the anticodon CAU, in an ATP-dependent manner. Cytidine is converted to lysidine, thus changing the amino acid specificity of the tRNA from methionine to isoleucine.</text>
</comment>
<reference evidence="11" key="1">
    <citation type="journal article" date="2019" name="Int. J. Syst. Evol. Microbiol.">
        <title>The Global Catalogue of Microorganisms (GCM) 10K type strain sequencing project: providing services to taxonomists for standard genome sequencing and annotation.</title>
        <authorList>
            <consortium name="The Broad Institute Genomics Platform"/>
            <consortium name="The Broad Institute Genome Sequencing Center for Infectious Disease"/>
            <person name="Wu L."/>
            <person name="Ma J."/>
        </authorList>
    </citation>
    <scope>NUCLEOTIDE SEQUENCE [LARGE SCALE GENOMIC DNA]</scope>
    <source>
        <strain evidence="11">CCUG 53270</strain>
    </source>
</reference>
<dbReference type="InterPro" id="IPR014729">
    <property type="entry name" value="Rossmann-like_a/b/a_fold"/>
</dbReference>
<dbReference type="Gene3D" id="3.30.465.60">
    <property type="match status" value="1"/>
</dbReference>
<keyword evidence="11" id="KW-1185">Reference proteome</keyword>
<dbReference type="InterPro" id="IPR012795">
    <property type="entry name" value="tRNA_Ile_lys_synt_N"/>
</dbReference>